<accession>J3NF65</accession>
<protein>
    <submittedName>
        <fullName evidence="5">Uncharacterized protein</fullName>
    </submittedName>
</protein>
<dbReference type="PANTHER" id="PTHR12830:SF9">
    <property type="entry name" value="ANAPHASE-PROMOTING COMPLEX SUBUNIT 5"/>
    <property type="match status" value="1"/>
</dbReference>
<reference evidence="5" key="1">
    <citation type="journal article" date="2013" name="Nat. Commun.">
        <title>Whole-genome sequencing of Oryza brachyantha reveals mechanisms underlying Oryza genome evolution.</title>
        <authorList>
            <person name="Chen J."/>
            <person name="Huang Q."/>
            <person name="Gao D."/>
            <person name="Wang J."/>
            <person name="Lang Y."/>
            <person name="Liu T."/>
            <person name="Li B."/>
            <person name="Bai Z."/>
            <person name="Luis Goicoechea J."/>
            <person name="Liang C."/>
            <person name="Chen C."/>
            <person name="Zhang W."/>
            <person name="Sun S."/>
            <person name="Liao Y."/>
            <person name="Zhang X."/>
            <person name="Yang L."/>
            <person name="Song C."/>
            <person name="Wang M."/>
            <person name="Shi J."/>
            <person name="Liu G."/>
            <person name="Liu J."/>
            <person name="Zhou H."/>
            <person name="Zhou W."/>
            <person name="Yu Q."/>
            <person name="An N."/>
            <person name="Chen Y."/>
            <person name="Cai Q."/>
            <person name="Wang B."/>
            <person name="Liu B."/>
            <person name="Min J."/>
            <person name="Huang Y."/>
            <person name="Wu H."/>
            <person name="Li Z."/>
            <person name="Zhang Y."/>
            <person name="Yin Y."/>
            <person name="Song W."/>
            <person name="Jiang J."/>
            <person name="Jackson S.A."/>
            <person name="Wing R.A."/>
            <person name="Wang J."/>
            <person name="Chen M."/>
        </authorList>
    </citation>
    <scope>NUCLEOTIDE SEQUENCE [LARGE SCALE GENOMIC DNA]</scope>
    <source>
        <strain evidence="5">cv. IRGC 101232</strain>
    </source>
</reference>
<evidence type="ECO:0000313" key="5">
    <source>
        <dbReference type="EnsemblPlants" id="OB12G26230.1"/>
    </source>
</evidence>
<keyword evidence="4" id="KW-0131">Cell cycle</keyword>
<name>J3NF65_ORYBR</name>
<evidence type="ECO:0000313" key="6">
    <source>
        <dbReference type="Proteomes" id="UP000006038"/>
    </source>
</evidence>
<dbReference type="GO" id="GO:0031145">
    <property type="term" value="P:anaphase-promoting complex-dependent catabolic process"/>
    <property type="evidence" value="ECO:0007669"/>
    <property type="project" value="TreeGrafter"/>
</dbReference>
<dbReference type="eggNOG" id="KOG4322">
    <property type="taxonomic scope" value="Eukaryota"/>
</dbReference>
<dbReference type="GO" id="GO:0051301">
    <property type="term" value="P:cell division"/>
    <property type="evidence" value="ECO:0007669"/>
    <property type="project" value="UniProtKB-KW"/>
</dbReference>
<dbReference type="PANTHER" id="PTHR12830">
    <property type="entry name" value="ANAPHASE-PROMOTING COMPLEX SUBUNIT 5"/>
    <property type="match status" value="1"/>
</dbReference>
<evidence type="ECO:0000256" key="3">
    <source>
        <dbReference type="ARBA" id="ARBA00022786"/>
    </source>
</evidence>
<dbReference type="GO" id="GO:0005680">
    <property type="term" value="C:anaphase-promoting complex"/>
    <property type="evidence" value="ECO:0007669"/>
    <property type="project" value="InterPro"/>
</dbReference>
<dbReference type="InterPro" id="IPR037679">
    <property type="entry name" value="Apc5"/>
</dbReference>
<proteinExistence type="predicted"/>
<dbReference type="AlphaFoldDB" id="J3NF65"/>
<keyword evidence="1" id="KW-0132">Cell division</keyword>
<keyword evidence="2" id="KW-0498">Mitosis</keyword>
<dbReference type="GO" id="GO:0070979">
    <property type="term" value="P:protein K11-linked ubiquitination"/>
    <property type="evidence" value="ECO:0007669"/>
    <property type="project" value="TreeGrafter"/>
</dbReference>
<dbReference type="Proteomes" id="UP000006038">
    <property type="component" value="Chromosome 12"/>
</dbReference>
<dbReference type="GO" id="GO:0045842">
    <property type="term" value="P:positive regulation of mitotic metaphase/anaphase transition"/>
    <property type="evidence" value="ECO:0007669"/>
    <property type="project" value="TreeGrafter"/>
</dbReference>
<keyword evidence="3" id="KW-0833">Ubl conjugation pathway</keyword>
<dbReference type="STRING" id="4533.J3NF65"/>
<organism evidence="5">
    <name type="scientific">Oryza brachyantha</name>
    <name type="common">malo sina</name>
    <dbReference type="NCBI Taxonomy" id="4533"/>
    <lineage>
        <taxon>Eukaryota</taxon>
        <taxon>Viridiplantae</taxon>
        <taxon>Streptophyta</taxon>
        <taxon>Embryophyta</taxon>
        <taxon>Tracheophyta</taxon>
        <taxon>Spermatophyta</taxon>
        <taxon>Magnoliopsida</taxon>
        <taxon>Liliopsida</taxon>
        <taxon>Poales</taxon>
        <taxon>Poaceae</taxon>
        <taxon>BOP clade</taxon>
        <taxon>Oryzoideae</taxon>
        <taxon>Oryzeae</taxon>
        <taxon>Oryzinae</taxon>
        <taxon>Oryza</taxon>
    </lineage>
</organism>
<evidence type="ECO:0000256" key="1">
    <source>
        <dbReference type="ARBA" id="ARBA00022618"/>
    </source>
</evidence>
<dbReference type="Gramene" id="OB12G26230.1">
    <property type="protein sequence ID" value="OB12G26230.1"/>
    <property type="gene ID" value="OB12G26230"/>
</dbReference>
<evidence type="ECO:0000256" key="4">
    <source>
        <dbReference type="ARBA" id="ARBA00023306"/>
    </source>
</evidence>
<reference evidence="5" key="2">
    <citation type="submission" date="2013-04" db="UniProtKB">
        <authorList>
            <consortium name="EnsemblPlants"/>
        </authorList>
    </citation>
    <scope>IDENTIFICATION</scope>
</reference>
<dbReference type="HOGENOM" id="CLU_1752539_0_0_1"/>
<sequence length="149" mass="16338">MNVLVGSGGGASGADAAPHKMAVCHLTQVFAPPQAGVCRPAPALPFPFESVAHHSRLGLLHLALCRSCEDFREPPLEELKAVDASVNGWLREQLTSTLSALNAPDDLFNFFDKLVVRFVLWEEVLSPQHCMLRTNLQTDEYSLLCHAFL</sequence>
<dbReference type="EnsemblPlants" id="OB12G26230.1">
    <property type="protein sequence ID" value="OB12G26230.1"/>
    <property type="gene ID" value="OB12G26230"/>
</dbReference>
<keyword evidence="6" id="KW-1185">Reference proteome</keyword>
<evidence type="ECO:0000256" key="2">
    <source>
        <dbReference type="ARBA" id="ARBA00022776"/>
    </source>
</evidence>